<dbReference type="PROSITE" id="PS01282">
    <property type="entry name" value="BIR_REPEAT_1"/>
    <property type="match status" value="2"/>
</dbReference>
<dbReference type="InterPro" id="IPR001370">
    <property type="entry name" value="BIR_rpt"/>
</dbReference>
<dbReference type="SUPFAM" id="SSF57924">
    <property type="entry name" value="Inhibitor of apoptosis (IAP) repeat"/>
    <property type="match status" value="3"/>
</dbReference>
<dbReference type="EMBL" id="EAAA01002600">
    <property type="status" value="NOT_ANNOTATED_CDS"/>
    <property type="molecule type" value="Genomic_DNA"/>
</dbReference>
<dbReference type="PROSITE" id="PS50143">
    <property type="entry name" value="BIR_REPEAT_2"/>
    <property type="match status" value="3"/>
</dbReference>
<dbReference type="HOGENOM" id="CLU_016347_1_1_1"/>
<proteinExistence type="predicted"/>
<dbReference type="CDD" id="cd14321">
    <property type="entry name" value="UBA_IAPs"/>
    <property type="match status" value="1"/>
</dbReference>
<organism evidence="2 3">
    <name type="scientific">Ciona intestinalis</name>
    <name type="common">Transparent sea squirt</name>
    <name type="synonym">Ascidia intestinalis</name>
    <dbReference type="NCBI Taxonomy" id="7719"/>
    <lineage>
        <taxon>Eukaryota</taxon>
        <taxon>Metazoa</taxon>
        <taxon>Chordata</taxon>
        <taxon>Tunicata</taxon>
        <taxon>Ascidiacea</taxon>
        <taxon>Phlebobranchia</taxon>
        <taxon>Cionidae</taxon>
        <taxon>Ciona</taxon>
    </lineage>
</organism>
<dbReference type="OMA" id="FECKIEL"/>
<dbReference type="GeneTree" id="ENSGT00940000164164"/>
<dbReference type="Gene3D" id="1.10.8.10">
    <property type="entry name" value="DNA helicase RuvA subunit, C-terminal domain"/>
    <property type="match status" value="1"/>
</dbReference>
<dbReference type="GO" id="GO:0031398">
    <property type="term" value="P:positive regulation of protein ubiquitination"/>
    <property type="evidence" value="ECO:0000318"/>
    <property type="project" value="GO_Central"/>
</dbReference>
<dbReference type="GO" id="GO:0051726">
    <property type="term" value="P:regulation of cell cycle"/>
    <property type="evidence" value="ECO:0000318"/>
    <property type="project" value="GO_Central"/>
</dbReference>
<dbReference type="FunFam" id="1.10.1170.10:FF:000022">
    <property type="entry name" value="Zinc finger protein"/>
    <property type="match status" value="1"/>
</dbReference>
<dbReference type="GO" id="GO:0043027">
    <property type="term" value="F:cysteine-type endopeptidase inhibitor activity involved in apoptotic process"/>
    <property type="evidence" value="ECO:0000318"/>
    <property type="project" value="GO_Central"/>
</dbReference>
<dbReference type="GO" id="GO:0061630">
    <property type="term" value="F:ubiquitin protein ligase activity"/>
    <property type="evidence" value="ECO:0000318"/>
    <property type="project" value="GO_Central"/>
</dbReference>
<dbReference type="STRING" id="7719.ENSCINP00000031946"/>
<reference evidence="2" key="3">
    <citation type="submission" date="2025-08" db="UniProtKB">
        <authorList>
            <consortium name="Ensembl"/>
        </authorList>
    </citation>
    <scope>IDENTIFICATION</scope>
</reference>
<evidence type="ECO:0000313" key="2">
    <source>
        <dbReference type="Ensembl" id="ENSCINP00000031946.1"/>
    </source>
</evidence>
<evidence type="ECO:0000313" key="3">
    <source>
        <dbReference type="Proteomes" id="UP000008144"/>
    </source>
</evidence>
<dbReference type="Ensembl" id="ENSCINT00000031370.1">
    <property type="protein sequence ID" value="ENSCINP00000031946.1"/>
    <property type="gene ID" value="ENSCING00000019591.1"/>
</dbReference>
<dbReference type="GO" id="GO:0043066">
    <property type="term" value="P:negative regulation of apoptotic process"/>
    <property type="evidence" value="ECO:0000318"/>
    <property type="project" value="GO_Central"/>
</dbReference>
<dbReference type="InterPro" id="IPR050784">
    <property type="entry name" value="IAP"/>
</dbReference>
<reference evidence="2" key="4">
    <citation type="submission" date="2025-09" db="UniProtKB">
        <authorList>
            <consortium name="Ensembl"/>
        </authorList>
    </citation>
    <scope>IDENTIFICATION</scope>
</reference>
<dbReference type="GO" id="GO:0005737">
    <property type="term" value="C:cytoplasm"/>
    <property type="evidence" value="ECO:0000318"/>
    <property type="project" value="GO_Central"/>
</dbReference>
<dbReference type="GO" id="GO:0005634">
    <property type="term" value="C:nucleus"/>
    <property type="evidence" value="ECO:0000318"/>
    <property type="project" value="GO_Central"/>
</dbReference>
<name>H2XQL2_CIOIN</name>
<evidence type="ECO:0000256" key="1">
    <source>
        <dbReference type="ARBA" id="ARBA00022703"/>
    </source>
</evidence>
<dbReference type="Gene3D" id="1.10.1170.10">
    <property type="entry name" value="Inhibitor Of Apoptosis Protein (2mihbC-IAP-1), Chain A"/>
    <property type="match status" value="3"/>
</dbReference>
<dbReference type="InParanoid" id="H2XQL2"/>
<dbReference type="PANTHER" id="PTHR10044:SF139">
    <property type="entry name" value="DEATH-ASSOCIATED INHIBITOR OF APOPTOSIS 2"/>
    <property type="match status" value="1"/>
</dbReference>
<protein>
    <submittedName>
        <fullName evidence="2">Uncharacterized protein</fullName>
    </submittedName>
</protein>
<dbReference type="Proteomes" id="UP000008144">
    <property type="component" value="Chromosome 8"/>
</dbReference>
<dbReference type="SMART" id="SM00238">
    <property type="entry name" value="BIR"/>
    <property type="match status" value="3"/>
</dbReference>
<keyword evidence="1" id="KW-0053">Apoptosis</keyword>
<keyword evidence="3" id="KW-1185">Reference proteome</keyword>
<dbReference type="FunFam" id="1.10.1170.10:FF:000003">
    <property type="entry name" value="E3 ubiquitin-protein ligase XIAP"/>
    <property type="match status" value="1"/>
</dbReference>
<sequence>QNVFYTNTMFFNQFLSQKSLYILPGDTEREIYRLTTYIKYPQNAPIDVVLLAKHGFYYTGYKDRVKCFSCGVNIDGWSIGDDPTSERWHFTNCDLVSGKSNNISATDVSDQNSQSIEHISMESTEQSNDVRIKFYSLFYIEYRTTSIAVRYIVSTNSIFLLYKNIACVLYKKKSERRRSFDSWSTAFSVEYIEALARSGFFYLGNLDRTQCFSCTGVLRNWRSNDNIDSEHIKHFPHCNYAINMMWCCLKYINPVNSSMKNLSSRLSTFERWPRHKTVATPNQIAKSGFFYLGDRDRAKCWYCNGGLQNWGLRDEPWTEHAKWYPGCEFVLRSKGIKFVRDIYLKDPNIPRPEISNGRTEYLDPLVLSPPSASNVPSADAEMGSEIVLAAQTMGFQPNHIRVVVERHFAEHGVGYQTVASLIDAMLSYDDQADQAEQAEQAESTSVGLKRNNVILNHQNI</sequence>
<dbReference type="Pfam" id="PF00653">
    <property type="entry name" value="BIR"/>
    <property type="match status" value="3"/>
</dbReference>
<reference evidence="3" key="1">
    <citation type="journal article" date="2002" name="Science">
        <title>The draft genome of Ciona intestinalis: insights into chordate and vertebrate origins.</title>
        <authorList>
            <person name="Dehal P."/>
            <person name="Satou Y."/>
            <person name="Campbell R.K."/>
            <person name="Chapman J."/>
            <person name="Degnan B."/>
            <person name="De Tomaso A."/>
            <person name="Davidson B."/>
            <person name="Di Gregorio A."/>
            <person name="Gelpke M."/>
            <person name="Goodstein D.M."/>
            <person name="Harafuji N."/>
            <person name="Hastings K.E."/>
            <person name="Ho I."/>
            <person name="Hotta K."/>
            <person name="Huang W."/>
            <person name="Kawashima T."/>
            <person name="Lemaire P."/>
            <person name="Martinez D."/>
            <person name="Meinertzhagen I.A."/>
            <person name="Necula S."/>
            <person name="Nonaka M."/>
            <person name="Putnam N."/>
            <person name="Rash S."/>
            <person name="Saiga H."/>
            <person name="Satake M."/>
            <person name="Terry A."/>
            <person name="Yamada L."/>
            <person name="Wang H.G."/>
            <person name="Awazu S."/>
            <person name="Azumi K."/>
            <person name="Boore J."/>
            <person name="Branno M."/>
            <person name="Chin-Bow S."/>
            <person name="DeSantis R."/>
            <person name="Doyle S."/>
            <person name="Francino P."/>
            <person name="Keys D.N."/>
            <person name="Haga S."/>
            <person name="Hayashi H."/>
            <person name="Hino K."/>
            <person name="Imai K.S."/>
            <person name="Inaba K."/>
            <person name="Kano S."/>
            <person name="Kobayashi K."/>
            <person name="Kobayashi M."/>
            <person name="Lee B.I."/>
            <person name="Makabe K.W."/>
            <person name="Manohar C."/>
            <person name="Matassi G."/>
            <person name="Medina M."/>
            <person name="Mochizuki Y."/>
            <person name="Mount S."/>
            <person name="Morishita T."/>
            <person name="Miura S."/>
            <person name="Nakayama A."/>
            <person name="Nishizaka S."/>
            <person name="Nomoto H."/>
            <person name="Ohta F."/>
            <person name="Oishi K."/>
            <person name="Rigoutsos I."/>
            <person name="Sano M."/>
            <person name="Sasaki A."/>
            <person name="Sasakura Y."/>
            <person name="Shoguchi E."/>
            <person name="Shin-i T."/>
            <person name="Spagnuolo A."/>
            <person name="Stainier D."/>
            <person name="Suzuki M.M."/>
            <person name="Tassy O."/>
            <person name="Takatori N."/>
            <person name="Tokuoka M."/>
            <person name="Yagi K."/>
            <person name="Yoshizaki F."/>
            <person name="Wada S."/>
            <person name="Zhang C."/>
            <person name="Hyatt P.D."/>
            <person name="Larimer F."/>
            <person name="Detter C."/>
            <person name="Doggett N."/>
            <person name="Glavina T."/>
            <person name="Hawkins T."/>
            <person name="Richardson P."/>
            <person name="Lucas S."/>
            <person name="Kohara Y."/>
            <person name="Levine M."/>
            <person name="Satoh N."/>
            <person name="Rokhsar D.S."/>
        </authorList>
    </citation>
    <scope>NUCLEOTIDE SEQUENCE [LARGE SCALE GENOMIC DNA]</scope>
</reference>
<dbReference type="CDD" id="cd00022">
    <property type="entry name" value="BIR"/>
    <property type="match status" value="3"/>
</dbReference>
<dbReference type="FunCoup" id="H2XQL2">
    <property type="interactions" value="5"/>
</dbReference>
<dbReference type="GO" id="GO:0006915">
    <property type="term" value="P:apoptotic process"/>
    <property type="evidence" value="ECO:0007669"/>
    <property type="project" value="UniProtKB-KW"/>
</dbReference>
<reference evidence="2" key="2">
    <citation type="journal article" date="2008" name="Genome Biol.">
        <title>Improved genome assembly and evidence-based global gene model set for the chordate Ciona intestinalis: new insight into intron and operon populations.</title>
        <authorList>
            <person name="Satou Y."/>
            <person name="Mineta K."/>
            <person name="Ogasawara M."/>
            <person name="Sasakura Y."/>
            <person name="Shoguchi E."/>
            <person name="Ueno K."/>
            <person name="Yamada L."/>
            <person name="Matsumoto J."/>
            <person name="Wasserscheid J."/>
            <person name="Dewar K."/>
            <person name="Wiley G.B."/>
            <person name="Macmil S.L."/>
            <person name="Roe B.A."/>
            <person name="Zeller R.W."/>
            <person name="Hastings K.E."/>
            <person name="Lemaire P."/>
            <person name="Lindquist E."/>
            <person name="Endo T."/>
            <person name="Hotta K."/>
            <person name="Inaba K."/>
        </authorList>
    </citation>
    <scope>NUCLEOTIDE SEQUENCE [LARGE SCALE GENOMIC DNA]</scope>
    <source>
        <strain evidence="2">wild type</strain>
    </source>
</reference>
<accession>H2XQL2</accession>
<dbReference type="AlphaFoldDB" id="H2XQL2"/>
<dbReference type="PANTHER" id="PTHR10044">
    <property type="entry name" value="INHIBITOR OF APOPTOSIS"/>
    <property type="match status" value="1"/>
</dbReference>